<protein>
    <submittedName>
        <fullName evidence="4">Phosphoenolpyruvate-protein phosphotransferase</fullName>
        <ecNumber evidence="4">2.7.3.9</ecNumber>
    </submittedName>
</protein>
<evidence type="ECO:0000313" key="4">
    <source>
        <dbReference type="EMBL" id="ODM12400.1"/>
    </source>
</evidence>
<dbReference type="InterPro" id="IPR008731">
    <property type="entry name" value="PTS_EIN"/>
</dbReference>
<dbReference type="EMBL" id="MCGI01000001">
    <property type="protein sequence ID" value="ODM12400.1"/>
    <property type="molecule type" value="Genomic_DNA"/>
</dbReference>
<evidence type="ECO:0000313" key="5">
    <source>
        <dbReference type="Proteomes" id="UP000095003"/>
    </source>
</evidence>
<dbReference type="GO" id="GO:0008965">
    <property type="term" value="F:phosphoenolpyruvate-protein phosphotransferase activity"/>
    <property type="evidence" value="ECO:0007669"/>
    <property type="project" value="UniProtKB-EC"/>
</dbReference>
<dbReference type="Proteomes" id="UP000095003">
    <property type="component" value="Unassembled WGS sequence"/>
</dbReference>
<dbReference type="SUPFAM" id="SSF52009">
    <property type="entry name" value="Phosphohistidine domain"/>
    <property type="match status" value="1"/>
</dbReference>
<gene>
    <name evidence="4" type="primary">ptsI_1</name>
    <name evidence="4" type="ORF">BEH84_00114</name>
</gene>
<keyword evidence="2 4" id="KW-0808">Transferase</keyword>
<dbReference type="InterPro" id="IPR036618">
    <property type="entry name" value="PtsI_HPr-bd_sf"/>
</dbReference>
<dbReference type="InterPro" id="IPR036637">
    <property type="entry name" value="Phosphohistidine_dom_sf"/>
</dbReference>
<evidence type="ECO:0000256" key="1">
    <source>
        <dbReference type="ARBA" id="ARBA00007837"/>
    </source>
</evidence>
<dbReference type="EC" id="2.7.3.9" evidence="4"/>
<comment type="similarity">
    <text evidence="1">Belongs to the PEP-utilizing enzyme family.</text>
</comment>
<dbReference type="InterPro" id="IPR050499">
    <property type="entry name" value="PEP-utilizing_PTS_enzyme"/>
</dbReference>
<dbReference type="Pfam" id="PF05524">
    <property type="entry name" value="PEP-utilisers_N"/>
    <property type="match status" value="1"/>
</dbReference>
<proteinExistence type="inferred from homology"/>
<dbReference type="SUPFAM" id="SSF47831">
    <property type="entry name" value="Enzyme I of the PEP:sugar phosphotransferase system HPr-binding (sub)domain"/>
    <property type="match status" value="1"/>
</dbReference>
<dbReference type="GeneID" id="93303477"/>
<dbReference type="PANTHER" id="PTHR46244">
    <property type="entry name" value="PHOSPHOENOLPYRUVATE-PROTEIN PHOSPHOTRANSFERASE"/>
    <property type="match status" value="1"/>
</dbReference>
<dbReference type="PANTHER" id="PTHR46244:SF3">
    <property type="entry name" value="PHOSPHOENOLPYRUVATE-PROTEIN PHOSPHOTRANSFERASE"/>
    <property type="match status" value="1"/>
</dbReference>
<evidence type="ECO:0000259" key="3">
    <source>
        <dbReference type="Pfam" id="PF05524"/>
    </source>
</evidence>
<organism evidence="4 5">
    <name type="scientific">Eisenbergiella tayi</name>
    <dbReference type="NCBI Taxonomy" id="1432052"/>
    <lineage>
        <taxon>Bacteria</taxon>
        <taxon>Bacillati</taxon>
        <taxon>Bacillota</taxon>
        <taxon>Clostridia</taxon>
        <taxon>Lachnospirales</taxon>
        <taxon>Lachnospiraceae</taxon>
        <taxon>Eisenbergiella</taxon>
    </lineage>
</organism>
<dbReference type="GO" id="GO:0009401">
    <property type="term" value="P:phosphoenolpyruvate-dependent sugar phosphotransferase system"/>
    <property type="evidence" value="ECO:0007669"/>
    <property type="project" value="InterPro"/>
</dbReference>
<comment type="caution">
    <text evidence="4">The sequence shown here is derived from an EMBL/GenBank/DDBJ whole genome shotgun (WGS) entry which is preliminary data.</text>
</comment>
<feature type="domain" description="Phosphotransferase system enzyme I N-terminal" evidence="3">
    <location>
        <begin position="7"/>
        <end position="128"/>
    </location>
</feature>
<accession>A0A1E3AUK8</accession>
<evidence type="ECO:0000256" key="2">
    <source>
        <dbReference type="ARBA" id="ARBA00022679"/>
    </source>
</evidence>
<dbReference type="Gene3D" id="1.10.274.10">
    <property type="entry name" value="PtsI, HPr-binding domain"/>
    <property type="match status" value="1"/>
</dbReference>
<dbReference type="Gene3D" id="3.50.30.10">
    <property type="entry name" value="Phosphohistidine domain"/>
    <property type="match status" value="1"/>
</dbReference>
<dbReference type="RefSeq" id="WP_044964123.1">
    <property type="nucleotide sequence ID" value="NZ_DBFYTC010000223.1"/>
</dbReference>
<keyword evidence="4" id="KW-0670">Pyruvate</keyword>
<name>A0A1E3AUK8_9FIRM</name>
<reference evidence="4 5" key="1">
    <citation type="submission" date="2016-07" db="EMBL/GenBank/DDBJ databases">
        <title>Characterization of isolates of Eisenbergiella tayi derived from blood cultures, using whole genome sequencing.</title>
        <authorList>
            <person name="Burdz T."/>
            <person name="Wiebe D."/>
            <person name="Huynh C."/>
            <person name="Bernard K."/>
        </authorList>
    </citation>
    <scope>NUCLEOTIDE SEQUENCE [LARGE SCALE GENOMIC DNA]</scope>
    <source>
        <strain evidence="4 5">NML 120489</strain>
    </source>
</reference>
<dbReference type="AlphaFoldDB" id="A0A1E3AUK8"/>
<sequence length="247" mass="27461">MPVTFEGKVISCGRQEGKLFWLPDPPVRVAVLKTEFVDAEVIHFKTVLSAAKEKLEKWYAMAVKEFGEKAADIFDMQLSILYDECSLTDSVVELIDTEHMSAEKAIEYQFGCFVQLLRTVGDKGGRERADAAEELKQLLLSLALGIHRQRICPREDTILILQSLSAADMVSMDCRYIAGIGVLAGVTEEPLAFMAKQRKIPLVSELRDCRGRLYHGRNAVLDADAGLLLVRGTKGGKECAEKIKKQV</sequence>